<organism evidence="2 3">
    <name type="scientific">Dickeya zeae</name>
    <dbReference type="NCBI Taxonomy" id="204042"/>
    <lineage>
        <taxon>Bacteria</taxon>
        <taxon>Pseudomonadati</taxon>
        <taxon>Pseudomonadota</taxon>
        <taxon>Gammaproteobacteria</taxon>
        <taxon>Enterobacterales</taxon>
        <taxon>Pectobacteriaceae</taxon>
        <taxon>Dickeya</taxon>
    </lineage>
</organism>
<accession>A0ABX8VXG3</accession>
<protein>
    <submittedName>
        <fullName evidence="2">DUF2569 family protein</fullName>
    </submittedName>
</protein>
<dbReference type="EMBL" id="CP040817">
    <property type="protein sequence ID" value="QYM90800.1"/>
    <property type="molecule type" value="Genomic_DNA"/>
</dbReference>
<dbReference type="InterPro" id="IPR019690">
    <property type="entry name" value="DUF2569"/>
</dbReference>
<evidence type="ECO:0000313" key="2">
    <source>
        <dbReference type="EMBL" id="QYM90800.1"/>
    </source>
</evidence>
<feature type="transmembrane region" description="Helical" evidence="1">
    <location>
        <begin position="72"/>
        <end position="96"/>
    </location>
</feature>
<reference evidence="2 3" key="1">
    <citation type="submission" date="2019-06" db="EMBL/GenBank/DDBJ databases">
        <title>Complete genome of Dickeya zeae PL65.</title>
        <authorList>
            <person name="Boluk G."/>
            <person name="Arif M."/>
        </authorList>
    </citation>
    <scope>NUCLEOTIDE SEQUENCE [LARGE SCALE GENOMIC DNA]</scope>
    <source>
        <strain evidence="2 3">PL65</strain>
    </source>
</reference>
<evidence type="ECO:0000313" key="3">
    <source>
        <dbReference type="Proteomes" id="UP000824976"/>
    </source>
</evidence>
<feature type="transmembrane region" description="Helical" evidence="1">
    <location>
        <begin position="33"/>
        <end position="52"/>
    </location>
</feature>
<feature type="transmembrane region" description="Helical" evidence="1">
    <location>
        <begin position="105"/>
        <end position="128"/>
    </location>
</feature>
<dbReference type="RefSeq" id="WP_220177711.1">
    <property type="nucleotide sequence ID" value="NZ_CP040817.1"/>
</dbReference>
<dbReference type="Pfam" id="PF10754">
    <property type="entry name" value="DUF2569"/>
    <property type="match status" value="1"/>
</dbReference>
<keyword evidence="1" id="KW-0472">Membrane</keyword>
<keyword evidence="3" id="KW-1185">Reference proteome</keyword>
<gene>
    <name evidence="2" type="ORF">FGI21_02430</name>
</gene>
<keyword evidence="1" id="KW-1133">Transmembrane helix</keyword>
<keyword evidence="1" id="KW-0812">Transmembrane</keyword>
<dbReference type="Proteomes" id="UP000824976">
    <property type="component" value="Chromosome"/>
</dbReference>
<feature type="transmembrane region" description="Helical" evidence="1">
    <location>
        <begin position="140"/>
        <end position="157"/>
    </location>
</feature>
<sequence>MEWGCTKCGVKIPQEREFCNECEEKHFRKIGGFLYLPLIGIVITAASYLFAMTDAFKTLTVNYGHLSTNSKIFFIISLFIYIGQFVFSAIVLSLFLKRKKLLPMLFILFLISIIVTLSLNTYMLYTLIPGVRIGYNELVPIFRNVISALIWIPYFMVSVRVKRTFIR</sequence>
<evidence type="ECO:0000256" key="1">
    <source>
        <dbReference type="SAM" id="Phobius"/>
    </source>
</evidence>
<name>A0ABX8VXG3_9GAMM</name>
<proteinExistence type="predicted"/>